<dbReference type="KEGG" id="cpe:PCP30"/>
<sequence length="337" mass="39574">MKLNLKKSLLLVIIILGVLVTQIKFKYKEYNLPNNIRVLHADDNNLYVQKKEDNNIYIYDLDKGNLNKYKKPIYGEKIINMVFSDDWIVWIEESNLEYKILYENIDTGNISEINNMTPSYIPTISIDNDYLVYSRLNESNFELVLLNLMDKDLVILETLNSESNEKISIPSISENLIVWSKSNGNYSNLSSNIYMYDISKDSKILLSENNSIIKPQIKNNIIIATNIKDNSDFTESYLTKYDLKNSKWNEFISNKSKVYNDVKNLSVDDPLIGENYISWWDNYSNKLILYDIKKEKTITLKKEKPNEIKQIYFLKDNIIVYRIENDNGSEHKCIKIK</sequence>
<dbReference type="Proteomes" id="UP000000818">
    <property type="component" value="Plasmid pCP13"/>
</dbReference>
<dbReference type="SUPFAM" id="SSF69304">
    <property type="entry name" value="Tricorn protease N-terminal domain"/>
    <property type="match status" value="1"/>
</dbReference>
<dbReference type="PANTHER" id="PTHR36842:SF1">
    <property type="entry name" value="PROTEIN TOLB"/>
    <property type="match status" value="1"/>
</dbReference>
<dbReference type="HOGENOM" id="CLU_823106_0_0_9"/>
<organism evidence="1 2">
    <name type="scientific">Clostridium perfringens (strain 13 / Type A)</name>
    <dbReference type="NCBI Taxonomy" id="195102"/>
    <lineage>
        <taxon>Bacteria</taxon>
        <taxon>Bacillati</taxon>
        <taxon>Bacillota</taxon>
        <taxon>Clostridia</taxon>
        <taxon>Eubacteriales</taxon>
        <taxon>Clostridiaceae</taxon>
        <taxon>Clostridium</taxon>
    </lineage>
</organism>
<evidence type="ECO:0000313" key="1">
    <source>
        <dbReference type="EMBL" id="BAB62468.1"/>
    </source>
</evidence>
<dbReference type="GeneID" id="93000427"/>
<gene>
    <name evidence="1" type="ordered locus">PCP30</name>
</gene>
<reference evidence="1 2" key="1">
    <citation type="journal article" date="2002" name="Proc. Natl. Acad. Sci. U.S.A.">
        <title>Complete genome sequence of Clostridium perfringens, an anaerobic flesh-eater.</title>
        <authorList>
            <person name="Shimizu T."/>
            <person name="Ohtani K."/>
            <person name="Hirakawa H."/>
            <person name="Ohshima K."/>
            <person name="Yamashita A."/>
            <person name="Shiba T."/>
            <person name="Ogasawara N."/>
            <person name="Hattori M."/>
            <person name="Kuhara S."/>
            <person name="Hayashi H."/>
        </authorList>
    </citation>
    <scope>NUCLEOTIDE SEQUENCE [LARGE SCALE GENOMIC DNA]</scope>
    <source>
        <strain evidence="2">13 / Type A</strain>
        <plasmid evidence="1 2">pCP13</plasmid>
    </source>
</reference>
<name>Q93MB7_CLOPE</name>
<evidence type="ECO:0000313" key="2">
    <source>
        <dbReference type="Proteomes" id="UP000000818"/>
    </source>
</evidence>
<proteinExistence type="predicted"/>
<protein>
    <submittedName>
        <fullName evidence="1">Uncharacterized protein</fullName>
    </submittedName>
</protein>
<dbReference type="RefSeq" id="WP_010968260.1">
    <property type="nucleotide sequence ID" value="NC_003042.1"/>
</dbReference>
<keyword evidence="1" id="KW-0614">Plasmid</keyword>
<geneLocation type="plasmid" evidence="1 2">
    <name>pCP13</name>
</geneLocation>
<dbReference type="EMBL" id="AP003515">
    <property type="protein sequence ID" value="BAB62468.1"/>
    <property type="molecule type" value="Genomic_DNA"/>
</dbReference>
<accession>Q93MB7</accession>
<dbReference type="PANTHER" id="PTHR36842">
    <property type="entry name" value="PROTEIN TOLB HOMOLOG"/>
    <property type="match status" value="1"/>
</dbReference>
<dbReference type="AlphaFoldDB" id="Q93MB7"/>